<comment type="caution">
    <text evidence="3">The sequence shown here is derived from an EMBL/GenBank/DDBJ whole genome shotgun (WGS) entry which is preliminary data.</text>
</comment>
<dbReference type="Pfam" id="PF00486">
    <property type="entry name" value="Trans_reg_C"/>
    <property type="match status" value="1"/>
</dbReference>
<dbReference type="AlphaFoldDB" id="A0A6M2B765"/>
<evidence type="ECO:0000256" key="1">
    <source>
        <dbReference type="ARBA" id="ARBA00023125"/>
    </source>
</evidence>
<dbReference type="InterPro" id="IPR001867">
    <property type="entry name" value="OmpR/PhoB-type_DNA-bd"/>
</dbReference>
<name>A0A6M2B765_9GAMM</name>
<keyword evidence="1" id="KW-0238">DNA-binding</keyword>
<protein>
    <submittedName>
        <fullName evidence="3">Winged helix-turn-helix domain-containing protein</fullName>
    </submittedName>
</protein>
<gene>
    <name evidence="3" type="ORF">GW579_15750</name>
</gene>
<dbReference type="Proteomes" id="UP000476696">
    <property type="component" value="Unassembled WGS sequence"/>
</dbReference>
<accession>A0A6M2B765</accession>
<dbReference type="RefSeq" id="WP_152326641.1">
    <property type="nucleotide sequence ID" value="NZ_JAADJS010000003.1"/>
</dbReference>
<organism evidence="3 4">
    <name type="scientific">Rahnella contaminans</name>
    <dbReference type="NCBI Taxonomy" id="2703882"/>
    <lineage>
        <taxon>Bacteria</taxon>
        <taxon>Pseudomonadati</taxon>
        <taxon>Pseudomonadota</taxon>
        <taxon>Gammaproteobacteria</taxon>
        <taxon>Enterobacterales</taxon>
        <taxon>Yersiniaceae</taxon>
        <taxon>Rahnella</taxon>
    </lineage>
</organism>
<keyword evidence="4" id="KW-1185">Reference proteome</keyword>
<dbReference type="InterPro" id="IPR016032">
    <property type="entry name" value="Sig_transdc_resp-reg_C-effctor"/>
</dbReference>
<dbReference type="SUPFAM" id="SSF46894">
    <property type="entry name" value="C-terminal effector domain of the bipartite response regulators"/>
    <property type="match status" value="1"/>
</dbReference>
<feature type="domain" description="OmpR/PhoB-type" evidence="2">
    <location>
        <begin position="47"/>
        <end position="114"/>
    </location>
</feature>
<evidence type="ECO:0000259" key="2">
    <source>
        <dbReference type="Pfam" id="PF00486"/>
    </source>
</evidence>
<proteinExistence type="predicted"/>
<dbReference type="EMBL" id="JAADJS010000003">
    <property type="protein sequence ID" value="NGX88532.1"/>
    <property type="molecule type" value="Genomic_DNA"/>
</dbReference>
<sequence>MDYKLYGFLIGKDIHFDIGSKRLYRFSVDCTERNLMFGSVFFNDTMMQLFLYLLSHGRSQKVTKDELLSKIWEENNLSPSTQRLWQVLNKLNKKLAMVGLPEDFIQSAKGAGYTINYPEITPLYCEHVK</sequence>
<dbReference type="GO" id="GO:0003677">
    <property type="term" value="F:DNA binding"/>
    <property type="evidence" value="ECO:0007669"/>
    <property type="project" value="UniProtKB-KW"/>
</dbReference>
<dbReference type="Gene3D" id="1.10.10.10">
    <property type="entry name" value="Winged helix-like DNA-binding domain superfamily/Winged helix DNA-binding domain"/>
    <property type="match status" value="1"/>
</dbReference>
<dbReference type="GO" id="GO:0000160">
    <property type="term" value="P:phosphorelay signal transduction system"/>
    <property type="evidence" value="ECO:0007669"/>
    <property type="project" value="InterPro"/>
</dbReference>
<reference evidence="3 4" key="2">
    <citation type="submission" date="2020-03" db="EMBL/GenBank/DDBJ databases">
        <title>Rahnella aceri sp. nov., isoated from traditional Jeju Makgeolli.</title>
        <authorList>
            <person name="Kim I.S."/>
            <person name="Jeon D."/>
        </authorList>
    </citation>
    <scope>NUCLEOTIDE SEQUENCE [LARGE SCALE GENOMIC DNA]</scope>
    <source>
        <strain evidence="3 4">Lac-M11</strain>
    </source>
</reference>
<evidence type="ECO:0000313" key="3">
    <source>
        <dbReference type="EMBL" id="NGX88532.1"/>
    </source>
</evidence>
<evidence type="ECO:0000313" key="4">
    <source>
        <dbReference type="Proteomes" id="UP000476696"/>
    </source>
</evidence>
<dbReference type="GO" id="GO:0006355">
    <property type="term" value="P:regulation of DNA-templated transcription"/>
    <property type="evidence" value="ECO:0007669"/>
    <property type="project" value="InterPro"/>
</dbReference>
<dbReference type="InterPro" id="IPR036388">
    <property type="entry name" value="WH-like_DNA-bd_sf"/>
</dbReference>
<reference evidence="3 4" key="1">
    <citation type="submission" date="2020-01" db="EMBL/GenBank/DDBJ databases">
        <authorList>
            <person name="Lee S.D."/>
        </authorList>
    </citation>
    <scope>NUCLEOTIDE SEQUENCE [LARGE SCALE GENOMIC DNA]</scope>
    <source>
        <strain evidence="3 4">Lac-M11</strain>
    </source>
</reference>